<comment type="caution">
    <text evidence="1">The sequence shown here is derived from an EMBL/GenBank/DDBJ whole genome shotgun (WGS) entry which is preliminary data.</text>
</comment>
<proteinExistence type="predicted"/>
<sequence length="41" mass="4134">MPMPILPMLAAGGGALADLANGVGKLMSLAPKKKPEDDSKV</sequence>
<dbReference type="Proteomes" id="UP000541535">
    <property type="component" value="Unassembled WGS sequence"/>
</dbReference>
<accession>A0A7W5BF28</accession>
<dbReference type="EMBL" id="JACHXD010000022">
    <property type="protein sequence ID" value="MBB3121964.1"/>
    <property type="molecule type" value="Genomic_DNA"/>
</dbReference>
<dbReference type="RefSeq" id="WP_260110724.1">
    <property type="nucleotide sequence ID" value="NZ_JACHXD010000022.1"/>
</dbReference>
<reference evidence="1 2" key="1">
    <citation type="submission" date="2020-08" db="EMBL/GenBank/DDBJ databases">
        <title>Genomic Encyclopedia of Type Strains, Phase III (KMG-III): the genomes of soil and plant-associated and newly described type strains.</title>
        <authorList>
            <person name="Whitman W."/>
        </authorList>
    </citation>
    <scope>NUCLEOTIDE SEQUENCE [LARGE SCALE GENOMIC DNA]</scope>
    <source>
        <strain evidence="1 2">CECT 8897</strain>
    </source>
</reference>
<name>A0A7W5BF28_9BURK</name>
<organism evidence="1 2">
    <name type="scientific">Pseudoduganella violacea</name>
    <dbReference type="NCBI Taxonomy" id="1715466"/>
    <lineage>
        <taxon>Bacteria</taxon>
        <taxon>Pseudomonadati</taxon>
        <taxon>Pseudomonadota</taxon>
        <taxon>Betaproteobacteria</taxon>
        <taxon>Burkholderiales</taxon>
        <taxon>Oxalobacteraceae</taxon>
        <taxon>Telluria group</taxon>
        <taxon>Pseudoduganella</taxon>
    </lineage>
</organism>
<dbReference type="AlphaFoldDB" id="A0A7W5BF28"/>
<protein>
    <submittedName>
        <fullName evidence="1">Uncharacterized protein</fullName>
    </submittedName>
</protein>
<keyword evidence="2" id="KW-1185">Reference proteome</keyword>
<gene>
    <name evidence="1" type="ORF">FHS03_005059</name>
</gene>
<evidence type="ECO:0000313" key="1">
    <source>
        <dbReference type="EMBL" id="MBB3121964.1"/>
    </source>
</evidence>
<evidence type="ECO:0000313" key="2">
    <source>
        <dbReference type="Proteomes" id="UP000541535"/>
    </source>
</evidence>